<dbReference type="Gene3D" id="1.10.840.10">
    <property type="entry name" value="Ras guanine-nucleotide exchange factors catalytic domain"/>
    <property type="match status" value="1"/>
</dbReference>
<protein>
    <submittedName>
        <fullName evidence="6">Guanine nucleotide exchange factor</fullName>
    </submittedName>
</protein>
<feature type="compositionally biased region" description="Basic and acidic residues" evidence="3">
    <location>
        <begin position="21"/>
        <end position="32"/>
    </location>
</feature>
<sequence length="1792" mass="197385">MKVEVENPAQASDPAGARTPEALRQRQRDRRSPRGRFAAKAIPSTNATREIEASPKNGNGITLWPAPRSKTVGKPPPDLTRKKQFQEGLGLRQENSISRRARKEAEDGRTDIASDGSSAGREGRQFAVANSNNSACKPAIPPTFIRLPGHPPSTAGLDALVSRTDEDDSQQHSLFTPTRSPSTPAAQAREQYFPHTKVPPRSRQKRTYSYSTIDEQHVPVQDTDVGAFKIVIERPGTGTLNSELINGIPTLEVPIPSYKLGTPRFSTRGTAFLRRSSYTTSVDMRSSIFSPTNSSQRDPRATQILSRRHSDASPQPYLQARAHASLSSALERSSTESPLISRRLSAIVPEMFDALTFKPTCDHPSVVRYSKNGGIRAATPARLVAEITSPTFVDYDLLSDFFLTFRSFLETTDLLYMLIARLKWALGRSDETGSVVRVRTFVAIRHWILNYFLDDYVIDYELRKSFCDLLNNFVGDLSQDQPSNKVPLKILGELKKCWRRVCALYWDGSEFDTELGPEVPIAPGGVAGSRNPTLDPNFWDPDGPPRLDGIIEPDFVKQDTSAVEDRNFFADVSRAGHIDSIIGPQVAQNAQEEESSSEPPLSPTSLMSDDFVSCSFPSRARAGGNHQLGPHPVPTSSIYEPSPPVAMAPKPLTGNRVRPNHAHKRSGSFSDSLRDRRGLDQPVQKVIYKSTELFLALPYAGSLVRGNLFPPGQAVVEAIAPSTPADTNRTTSFFPPTFTHQKGPSAMSGPGMKRLIGSVRRALSTRSGQSTNPGASPTQGSFPHIPPLGVRGATINRLPGTAVVPQARPRNTGTRGPMRIDLLGAEIAEDFKKAVAEDAKAEAASRAANQPNFNESAECEMNVQYSSMSPDTTTDHLEPKRPKISRAPGSDMTNGSKSIVIVDDTLPITPIMTGGLPLRPSVDTFPDVFMSPSGGPTPPSTPPEALLGTPRRSSQLLGQHTSPRSLSVEGTPSLVVDSRPSADEERSPSHRPLGRLPPLTRRISFKPKRSVSLRRYASYHSGLTRHKSERSFDATTLSEFDAVDRLSLAGPVPLPLRILRRRPGGDLRAVTNVGDLNSQPLRRPMSAGSLTTYSDSVRSSYLLGGADSSGYVDVVNNDCEQSPSHVQTFSLGALAEASPEPRVSLCSTHSSQPVMRPSFEKEAQMLAQIPDDVDDDGGVESALMKLEGKYEQRHSDMSGDSFASTRQGSFGAGPLDVSTLTLDEEEHEEERRVAERSLSPTGSVVHTYRSEQSSVHEELKPSVYQPRRMSSAHTGIPPRSMESYNSIPLLERDMTDDGFDRKNRCDWSQQSILRGPSYENLQNDEPTPESSHVNSFDFIDETDSMRRIHMGHTAPNHDSIDQSFLDSESDDRSDLSSELSLEVISRTEYTQHDSNSTNTFPPIRPGTVIKEIALPSHPLRHPPSPPMTLTQALQMSPETDNLPYAHMDQANENGGLPPTPQFSPTGGESAADFIGVGLASPSMDPLRAHRIAEPSRKTSVHLPFTLAFDSQILAQQFTLIEKDALNEIDWKDLIEMRWKDTSIESRSWVDFLRTCEPRGVEVVVARFNLMVKWAVSECVLTQNLEERVRCIVKYIHIAAHCRRYRNFATMTQLTVALTSKDISRLKKTWANVPAAELQTLRELEHLITPTHNFHTLRAEMEGSGADQGCIPFVGIYTHDLLVNSERPSQIASTPTTEPLINFEKCRVDATIIKNLLRLLEASQLYRFLPIEGITERCLWMAALSDEEIARSAILNSTGTPGQTFIDFFSTSTRVHYQMDASTPPVHFKASDF</sequence>
<dbReference type="SMART" id="SM00229">
    <property type="entry name" value="RasGEFN"/>
    <property type="match status" value="1"/>
</dbReference>
<evidence type="ECO:0000313" key="7">
    <source>
        <dbReference type="Proteomes" id="UP000443090"/>
    </source>
</evidence>
<feature type="region of interest" description="Disordered" evidence="3">
    <location>
        <begin position="163"/>
        <end position="204"/>
    </location>
</feature>
<evidence type="ECO:0000259" key="5">
    <source>
        <dbReference type="PROSITE" id="PS50212"/>
    </source>
</evidence>
<dbReference type="InterPro" id="IPR008937">
    <property type="entry name" value="Ras-like_GEF"/>
</dbReference>
<dbReference type="Pfam" id="PF00617">
    <property type="entry name" value="RasGEF"/>
    <property type="match status" value="1"/>
</dbReference>
<dbReference type="SUPFAM" id="SSF48366">
    <property type="entry name" value="Ras GEF"/>
    <property type="match status" value="1"/>
</dbReference>
<feature type="region of interest" description="Disordered" evidence="3">
    <location>
        <begin position="1441"/>
        <end position="1470"/>
    </location>
</feature>
<dbReference type="Proteomes" id="UP000443090">
    <property type="component" value="Unassembled WGS sequence"/>
</dbReference>
<evidence type="ECO:0000256" key="3">
    <source>
        <dbReference type="SAM" id="MobiDB-lite"/>
    </source>
</evidence>
<feature type="region of interest" description="Disordered" evidence="3">
    <location>
        <begin position="286"/>
        <end position="314"/>
    </location>
</feature>
<feature type="compositionally biased region" description="Polar residues" evidence="3">
    <location>
        <begin position="951"/>
        <end position="970"/>
    </location>
</feature>
<reference evidence="6 7" key="1">
    <citation type="submission" date="2018-05" db="EMBL/GenBank/DDBJ databases">
        <title>Genome sequencing and assembly of the regulated plant pathogen Lachnellula willkommii and related sister species for the development of diagnostic species identification markers.</title>
        <authorList>
            <person name="Giroux E."/>
            <person name="Bilodeau G."/>
        </authorList>
    </citation>
    <scope>NUCLEOTIDE SEQUENCE [LARGE SCALE GENOMIC DNA]</scope>
    <source>
        <strain evidence="6 7">CBS 160.35</strain>
    </source>
</reference>
<gene>
    <name evidence="6" type="primary">LTE1</name>
    <name evidence="6" type="ORF">LOCC1_G008612</name>
</gene>
<keyword evidence="7" id="KW-1185">Reference proteome</keyword>
<proteinExistence type="predicted"/>
<dbReference type="EMBL" id="QGMI01000738">
    <property type="protein sequence ID" value="TVY37161.1"/>
    <property type="molecule type" value="Genomic_DNA"/>
</dbReference>
<dbReference type="GO" id="GO:0005085">
    <property type="term" value="F:guanyl-nucleotide exchange factor activity"/>
    <property type="evidence" value="ECO:0007669"/>
    <property type="project" value="UniProtKB-KW"/>
</dbReference>
<feature type="region of interest" description="Disordered" evidence="3">
    <location>
        <begin position="1"/>
        <end position="122"/>
    </location>
</feature>
<evidence type="ECO:0000256" key="2">
    <source>
        <dbReference type="PROSITE-ProRule" id="PRU00168"/>
    </source>
</evidence>
<keyword evidence="1 2" id="KW-0344">Guanine-nucleotide releasing factor</keyword>
<dbReference type="PROSITE" id="PS50009">
    <property type="entry name" value="RASGEF_CAT"/>
    <property type="match status" value="1"/>
</dbReference>
<feature type="region of interest" description="Disordered" evidence="3">
    <location>
        <begin position="763"/>
        <end position="783"/>
    </location>
</feature>
<accession>A0A8H8UA49</accession>
<feature type="compositionally biased region" description="Polar residues" evidence="3">
    <location>
        <begin position="286"/>
        <end position="296"/>
    </location>
</feature>
<feature type="region of interest" description="Disordered" evidence="3">
    <location>
        <begin position="1194"/>
        <end position="1283"/>
    </location>
</feature>
<feature type="region of interest" description="Disordered" evidence="3">
    <location>
        <begin position="867"/>
        <end position="896"/>
    </location>
</feature>
<dbReference type="GO" id="GO:0007265">
    <property type="term" value="P:Ras protein signal transduction"/>
    <property type="evidence" value="ECO:0007669"/>
    <property type="project" value="TreeGrafter"/>
</dbReference>
<feature type="compositionally biased region" description="Polar residues" evidence="3">
    <location>
        <begin position="1319"/>
        <end position="1334"/>
    </location>
</feature>
<dbReference type="PROSITE" id="PS50212">
    <property type="entry name" value="RASGEF_NTER"/>
    <property type="match status" value="1"/>
</dbReference>
<feature type="compositionally biased region" description="Low complexity" evidence="3">
    <location>
        <begin position="597"/>
        <end position="608"/>
    </location>
</feature>
<dbReference type="Gene3D" id="1.20.870.10">
    <property type="entry name" value="Son of sevenless (SoS) protein Chain: S domain 1"/>
    <property type="match status" value="1"/>
</dbReference>
<dbReference type="InterPro" id="IPR036964">
    <property type="entry name" value="RASGEF_cat_dom_sf"/>
</dbReference>
<dbReference type="InterPro" id="IPR001895">
    <property type="entry name" value="RASGEF_cat_dom"/>
</dbReference>
<dbReference type="InterPro" id="IPR023578">
    <property type="entry name" value="Ras_GEF_dom_sf"/>
</dbReference>
<dbReference type="PANTHER" id="PTHR23113:SF363">
    <property type="entry name" value="PROTEIN SON OF SEVENLESS"/>
    <property type="match status" value="1"/>
</dbReference>
<feature type="region of interest" description="Disordered" evidence="3">
    <location>
        <begin position="1310"/>
        <end position="1335"/>
    </location>
</feature>
<feature type="compositionally biased region" description="Basic and acidic residues" evidence="3">
    <location>
        <begin position="103"/>
        <end position="112"/>
    </location>
</feature>
<evidence type="ECO:0000256" key="1">
    <source>
        <dbReference type="ARBA" id="ARBA00022658"/>
    </source>
</evidence>
<evidence type="ECO:0000313" key="6">
    <source>
        <dbReference type="EMBL" id="TVY37161.1"/>
    </source>
</evidence>
<dbReference type="SMART" id="SM00147">
    <property type="entry name" value="RasGEF"/>
    <property type="match status" value="1"/>
</dbReference>
<feature type="compositionally biased region" description="Polar residues" evidence="3">
    <location>
        <begin position="171"/>
        <end position="185"/>
    </location>
</feature>
<feature type="region of interest" description="Disordered" evidence="3">
    <location>
        <begin position="1351"/>
        <end position="1378"/>
    </location>
</feature>
<feature type="region of interest" description="Disordered" evidence="3">
    <location>
        <begin position="925"/>
        <end position="998"/>
    </location>
</feature>
<dbReference type="InterPro" id="IPR000651">
    <property type="entry name" value="Ras-like_Gua-exchang_fac_N"/>
</dbReference>
<feature type="region of interest" description="Disordered" evidence="3">
    <location>
        <begin position="586"/>
        <end position="676"/>
    </location>
</feature>
<dbReference type="CDD" id="cd06224">
    <property type="entry name" value="REM"/>
    <property type="match status" value="1"/>
</dbReference>
<dbReference type="OrthoDB" id="10254377at2759"/>
<feature type="compositionally biased region" description="Polar residues" evidence="3">
    <location>
        <begin position="764"/>
        <end position="781"/>
    </location>
</feature>
<comment type="caution">
    <text evidence="6">The sequence shown here is derived from an EMBL/GenBank/DDBJ whole genome shotgun (WGS) entry which is preliminary data.</text>
</comment>
<dbReference type="Pfam" id="PF00618">
    <property type="entry name" value="RasGEF_N"/>
    <property type="match status" value="1"/>
</dbReference>
<feature type="domain" description="N-terminal Ras-GEF" evidence="5">
    <location>
        <begin position="371"/>
        <end position="498"/>
    </location>
</feature>
<dbReference type="GO" id="GO:0005886">
    <property type="term" value="C:plasma membrane"/>
    <property type="evidence" value="ECO:0007669"/>
    <property type="project" value="TreeGrafter"/>
</dbReference>
<dbReference type="PANTHER" id="PTHR23113">
    <property type="entry name" value="GUANINE NUCLEOTIDE EXCHANGE FACTOR"/>
    <property type="match status" value="1"/>
</dbReference>
<feature type="domain" description="Ras-GEF" evidence="4">
    <location>
        <begin position="1509"/>
        <end position="1752"/>
    </location>
</feature>
<name>A0A8H8UA49_9HELO</name>
<organism evidence="6 7">
    <name type="scientific">Lachnellula occidentalis</name>
    <dbReference type="NCBI Taxonomy" id="215460"/>
    <lineage>
        <taxon>Eukaryota</taxon>
        <taxon>Fungi</taxon>
        <taxon>Dikarya</taxon>
        <taxon>Ascomycota</taxon>
        <taxon>Pezizomycotina</taxon>
        <taxon>Leotiomycetes</taxon>
        <taxon>Helotiales</taxon>
        <taxon>Lachnaceae</taxon>
        <taxon>Lachnellula</taxon>
    </lineage>
</organism>
<evidence type="ECO:0000259" key="4">
    <source>
        <dbReference type="PROSITE" id="PS50009"/>
    </source>
</evidence>